<feature type="transmembrane region" description="Helical" evidence="2">
    <location>
        <begin position="133"/>
        <end position="153"/>
    </location>
</feature>
<feature type="transmembrane region" description="Helical" evidence="2">
    <location>
        <begin position="102"/>
        <end position="121"/>
    </location>
</feature>
<dbReference type="AlphaFoldDB" id="A0A401YI72"/>
<keyword evidence="2" id="KW-1133">Transmembrane helix</keyword>
<feature type="compositionally biased region" description="Pro residues" evidence="1">
    <location>
        <begin position="672"/>
        <end position="683"/>
    </location>
</feature>
<feature type="transmembrane region" description="Helical" evidence="2">
    <location>
        <begin position="27"/>
        <end position="45"/>
    </location>
</feature>
<keyword evidence="2" id="KW-0472">Membrane</keyword>
<evidence type="ECO:0000256" key="2">
    <source>
        <dbReference type="SAM" id="Phobius"/>
    </source>
</evidence>
<dbReference type="Proteomes" id="UP000286931">
    <property type="component" value="Unassembled WGS sequence"/>
</dbReference>
<dbReference type="EMBL" id="BIFH01000015">
    <property type="protein sequence ID" value="GCD94297.1"/>
    <property type="molecule type" value="Genomic_DNA"/>
</dbReference>
<gene>
    <name evidence="3" type="ORF">EHYA_01957</name>
</gene>
<organism evidence="3 4">
    <name type="scientific">Embleya hyalina</name>
    <dbReference type="NCBI Taxonomy" id="516124"/>
    <lineage>
        <taxon>Bacteria</taxon>
        <taxon>Bacillati</taxon>
        <taxon>Actinomycetota</taxon>
        <taxon>Actinomycetes</taxon>
        <taxon>Kitasatosporales</taxon>
        <taxon>Streptomycetaceae</taxon>
        <taxon>Embleya</taxon>
    </lineage>
</organism>
<feature type="transmembrane region" description="Helical" evidence="2">
    <location>
        <begin position="287"/>
        <end position="308"/>
    </location>
</feature>
<feature type="transmembrane region" description="Helical" evidence="2">
    <location>
        <begin position="403"/>
        <end position="422"/>
    </location>
</feature>
<proteinExistence type="predicted"/>
<accession>A0A401YI72</accession>
<feature type="transmembrane region" description="Helical" evidence="2">
    <location>
        <begin position="75"/>
        <end position="96"/>
    </location>
</feature>
<evidence type="ECO:0000313" key="3">
    <source>
        <dbReference type="EMBL" id="GCD94297.1"/>
    </source>
</evidence>
<keyword evidence="2" id="KW-0812">Transmembrane</keyword>
<sequence length="698" mass="76171">MPVSAKPKAPVRMTNAPTASRPGRRPAVLLVVAVALSWLLTLAAYFAHAAVILPFVFLFGVVSLLRCGTTLMDRLVPALVVIFGAVCIGGLVFSVWPWGLHPVAVGGVGLSLLCAVAVLTGRRPEMPAFGTTSDLFLAGFTTIAALAVVEPFVGRDATGRLSLLVVAEDLARHFALYDSIREVGGYTFLHHSELGVMLPDELTAYPQGSHLAMGLFDNFLRSGTGMGSAQSGFDHFVVYYIATFVFMIFAVLWSIRWIAGPRLSVWRYLAVGSGVAAYLYFGDGTAMFVRGFSSEFIGLGLLAITGAITARPFPRLREQVCMLSALVISVSFVYYLLLPLAGVMVLIWLVLHREELRKQWLWTAIATVFTFALSLVVPLANWKYTSDAETLNSGGGISPVNRHLLTLLLFVVGFAFANRAAWRDPVRRVAGLWTVAAAAAVVLMFLYQTAMVGETSYYYEKLLHQLIVVALIALGGTTLVAPAPSEPVEGAPVRVPHAVTPISAVVLSLALVAGIAANANPDREVWRKPSRDLSWGVAFFARRFEELKLAKAVTATMRAKPADDRVNFLQFKDNWQANYFSTLWVDALSRNLGLAWPKKPPYGSHNQESPKELTARILKYKDVPIRVITNDPETLNTVQRLRTERPELRLEVLFTNPSLCVYDLRPQPVLPPGAKPAPIPTIPYPQNGCKSPAKGAKK</sequence>
<feature type="region of interest" description="Disordered" evidence="1">
    <location>
        <begin position="672"/>
        <end position="698"/>
    </location>
</feature>
<feature type="transmembrane region" description="Helical" evidence="2">
    <location>
        <begin position="236"/>
        <end position="253"/>
    </location>
</feature>
<keyword evidence="4" id="KW-1185">Reference proteome</keyword>
<protein>
    <submittedName>
        <fullName evidence="3">Uncharacterized protein</fullName>
    </submittedName>
</protein>
<feature type="transmembrane region" description="Helical" evidence="2">
    <location>
        <begin position="462"/>
        <end position="481"/>
    </location>
</feature>
<feature type="transmembrane region" description="Helical" evidence="2">
    <location>
        <begin position="265"/>
        <end position="281"/>
    </location>
</feature>
<feature type="transmembrane region" description="Helical" evidence="2">
    <location>
        <begin position="428"/>
        <end position="450"/>
    </location>
</feature>
<comment type="caution">
    <text evidence="3">The sequence shown here is derived from an EMBL/GenBank/DDBJ whole genome shotgun (WGS) entry which is preliminary data.</text>
</comment>
<feature type="transmembrane region" description="Helical" evidence="2">
    <location>
        <begin position="320"/>
        <end position="348"/>
    </location>
</feature>
<evidence type="ECO:0000313" key="4">
    <source>
        <dbReference type="Proteomes" id="UP000286931"/>
    </source>
</evidence>
<feature type="transmembrane region" description="Helical" evidence="2">
    <location>
        <begin position="501"/>
        <end position="519"/>
    </location>
</feature>
<name>A0A401YI72_9ACTN</name>
<feature type="transmembrane region" description="Helical" evidence="2">
    <location>
        <begin position="360"/>
        <end position="382"/>
    </location>
</feature>
<feature type="region of interest" description="Disordered" evidence="1">
    <location>
        <begin position="1"/>
        <end position="22"/>
    </location>
</feature>
<reference evidence="3 4" key="1">
    <citation type="submission" date="2018-12" db="EMBL/GenBank/DDBJ databases">
        <title>Draft genome sequence of Embleya hyalina NBRC 13850T.</title>
        <authorList>
            <person name="Komaki H."/>
            <person name="Hosoyama A."/>
            <person name="Kimura A."/>
            <person name="Ichikawa N."/>
            <person name="Tamura T."/>
        </authorList>
    </citation>
    <scope>NUCLEOTIDE SEQUENCE [LARGE SCALE GENOMIC DNA]</scope>
    <source>
        <strain evidence="3 4">NBRC 13850</strain>
    </source>
</reference>
<evidence type="ECO:0000256" key="1">
    <source>
        <dbReference type="SAM" id="MobiDB-lite"/>
    </source>
</evidence>